<dbReference type="InterPro" id="IPR002227">
    <property type="entry name" value="Tyrosinase_Cu-bd"/>
</dbReference>
<organism evidence="10 11">
    <name type="scientific">Salvia divinorum</name>
    <name type="common">Maria pastora</name>
    <name type="synonym">Diviner's sage</name>
    <dbReference type="NCBI Taxonomy" id="28513"/>
    <lineage>
        <taxon>Eukaryota</taxon>
        <taxon>Viridiplantae</taxon>
        <taxon>Streptophyta</taxon>
        <taxon>Embryophyta</taxon>
        <taxon>Tracheophyta</taxon>
        <taxon>Spermatophyta</taxon>
        <taxon>Magnoliopsida</taxon>
        <taxon>eudicotyledons</taxon>
        <taxon>Gunneridae</taxon>
        <taxon>Pentapetalae</taxon>
        <taxon>asterids</taxon>
        <taxon>lamiids</taxon>
        <taxon>Lamiales</taxon>
        <taxon>Lamiaceae</taxon>
        <taxon>Nepetoideae</taxon>
        <taxon>Mentheae</taxon>
        <taxon>Salviinae</taxon>
        <taxon>Salvia</taxon>
        <taxon>Salvia subgen. Calosphace</taxon>
    </lineage>
</organism>
<dbReference type="InterPro" id="IPR050316">
    <property type="entry name" value="Tyrosinase/Hemocyanin"/>
</dbReference>
<protein>
    <submittedName>
        <fullName evidence="10">Catechol oxidase</fullName>
        <ecNumber evidence="10">1.10.3.1</ecNumber>
    </submittedName>
</protein>
<dbReference type="PRINTS" id="PR00092">
    <property type="entry name" value="TYROSINASE"/>
</dbReference>
<feature type="domain" description="Tyrosinase copper-binding" evidence="9">
    <location>
        <begin position="112"/>
        <end position="123"/>
    </location>
</feature>
<dbReference type="Pfam" id="PF00264">
    <property type="entry name" value="Tyrosinase"/>
    <property type="match status" value="1"/>
</dbReference>
<dbReference type="InterPro" id="IPR022739">
    <property type="entry name" value="Polyphenol_oxidase_cen"/>
</dbReference>
<comment type="caution">
    <text evidence="10">The sequence shown here is derived from an EMBL/GenBank/DDBJ whole genome shotgun (WGS) entry which is preliminary data.</text>
</comment>
<dbReference type="InterPro" id="IPR022740">
    <property type="entry name" value="Polyphenol_oxidase_C"/>
</dbReference>
<evidence type="ECO:0000256" key="6">
    <source>
        <dbReference type="ARBA" id="ARBA00023008"/>
    </source>
</evidence>
<name>A0ABD1G397_SALDI</name>
<evidence type="ECO:0000313" key="10">
    <source>
        <dbReference type="EMBL" id="KAL1537623.1"/>
    </source>
</evidence>
<evidence type="ECO:0000259" key="9">
    <source>
        <dbReference type="PROSITE" id="PS00498"/>
    </source>
</evidence>
<evidence type="ECO:0000256" key="2">
    <source>
        <dbReference type="ARBA" id="ARBA00009928"/>
    </source>
</evidence>
<evidence type="ECO:0000256" key="1">
    <source>
        <dbReference type="ARBA" id="ARBA00001973"/>
    </source>
</evidence>
<dbReference type="PANTHER" id="PTHR11474">
    <property type="entry name" value="TYROSINASE FAMILY MEMBER"/>
    <property type="match status" value="1"/>
</dbReference>
<dbReference type="PROSITE" id="PS00498">
    <property type="entry name" value="TYROSINASE_2"/>
    <property type="match status" value="1"/>
</dbReference>
<evidence type="ECO:0000256" key="3">
    <source>
        <dbReference type="ARBA" id="ARBA00022723"/>
    </source>
</evidence>
<dbReference type="SUPFAM" id="SSF48056">
    <property type="entry name" value="Di-copper centre-containing domain"/>
    <property type="match status" value="1"/>
</dbReference>
<evidence type="ECO:0000256" key="5">
    <source>
        <dbReference type="ARBA" id="ARBA00023002"/>
    </source>
</evidence>
<keyword evidence="4" id="KW-0883">Thioether bond</keyword>
<keyword evidence="3" id="KW-0479">Metal-binding</keyword>
<dbReference type="EC" id="1.10.3.1" evidence="10"/>
<dbReference type="EMBL" id="JBEAFC010000011">
    <property type="protein sequence ID" value="KAL1537623.1"/>
    <property type="molecule type" value="Genomic_DNA"/>
</dbReference>
<keyword evidence="6" id="KW-0186">Copper</keyword>
<keyword evidence="11" id="KW-1185">Reference proteome</keyword>
<comment type="similarity">
    <text evidence="2">Belongs to the tyrosinase family.</text>
</comment>
<dbReference type="PANTHER" id="PTHR11474:SF123">
    <property type="entry name" value="CATECHOL OXIDASE"/>
    <property type="match status" value="1"/>
</dbReference>
<dbReference type="Pfam" id="PF12142">
    <property type="entry name" value="PPO1_DWL"/>
    <property type="match status" value="1"/>
</dbReference>
<evidence type="ECO:0000256" key="8">
    <source>
        <dbReference type="SAM" id="MobiDB-lite"/>
    </source>
</evidence>
<comment type="cofactor">
    <cofactor evidence="1">
        <name>Cu(2+)</name>
        <dbReference type="ChEBI" id="CHEBI:29036"/>
    </cofactor>
</comment>
<accession>A0ABD1G397</accession>
<dbReference type="Gene3D" id="1.10.1280.10">
    <property type="entry name" value="Di-copper center containing domain from catechol oxidase"/>
    <property type="match status" value="1"/>
</dbReference>
<dbReference type="InterPro" id="IPR008922">
    <property type="entry name" value="Di-copper_centre_dom_sf"/>
</dbReference>
<keyword evidence="7" id="KW-1015">Disulfide bond</keyword>
<gene>
    <name evidence="10" type="ORF">AAHA92_30115</name>
</gene>
<feature type="region of interest" description="Disordered" evidence="8">
    <location>
        <begin position="263"/>
        <end position="283"/>
    </location>
</feature>
<dbReference type="GO" id="GO:0004097">
    <property type="term" value="F:catechol oxidase activity"/>
    <property type="evidence" value="ECO:0007669"/>
    <property type="project" value="UniProtKB-EC"/>
</dbReference>
<reference evidence="10 11" key="1">
    <citation type="submission" date="2024-06" db="EMBL/GenBank/DDBJ databases">
        <title>A chromosome level genome sequence of Diviner's sage (Salvia divinorum).</title>
        <authorList>
            <person name="Ford S.A."/>
            <person name="Ro D.-K."/>
            <person name="Ness R.W."/>
            <person name="Phillips M.A."/>
        </authorList>
    </citation>
    <scope>NUCLEOTIDE SEQUENCE [LARGE SCALE GENOMIC DNA]</scope>
    <source>
        <strain evidence="10">SAF-2024a</strain>
        <tissue evidence="10">Leaf</tissue>
    </source>
</reference>
<evidence type="ECO:0000313" key="11">
    <source>
        <dbReference type="Proteomes" id="UP001567538"/>
    </source>
</evidence>
<proteinExistence type="inferred from homology"/>
<sequence length="338" mass="37300">MYMPPMFSESYSPLYDCNRDQTHYGDALVDLSFSPGVSVDANLNQMQQEMIVQSDSAVAFMGQPYRAGMPPPGNPLGGTAERGSHGGIHVWTGNPNNPFRENLGNFYSAGRDPIFYCHHANVDRMWTVWERLPADYPKTITDPDFLNAAFLFYDEKRNLVRVTVRDCLDYTRLGYAYEASDISPWLNYSPTQRVVPANVQQLAQTAQTAAQAFPATLAETIRVVVPKPAKGKADEVLLIQSIVTDSSELITFDIYVNDDENSYDSPTSAEHAGSFTQVPHRSRTAEAPSDLRIILTELYKNINIADDDGVVVVTIVPRTNGGAVTIGGIKIETRVPAA</sequence>
<feature type="compositionally biased region" description="Polar residues" evidence="8">
    <location>
        <begin position="263"/>
        <end position="279"/>
    </location>
</feature>
<dbReference type="GO" id="GO:0046872">
    <property type="term" value="F:metal ion binding"/>
    <property type="evidence" value="ECO:0007669"/>
    <property type="project" value="UniProtKB-KW"/>
</dbReference>
<evidence type="ECO:0000256" key="4">
    <source>
        <dbReference type="ARBA" id="ARBA00022784"/>
    </source>
</evidence>
<keyword evidence="5 10" id="KW-0560">Oxidoreductase</keyword>
<evidence type="ECO:0000256" key="7">
    <source>
        <dbReference type="ARBA" id="ARBA00023157"/>
    </source>
</evidence>
<dbReference type="Pfam" id="PF12143">
    <property type="entry name" value="PPO1_KFDV"/>
    <property type="match status" value="1"/>
</dbReference>
<dbReference type="Proteomes" id="UP001567538">
    <property type="component" value="Unassembled WGS sequence"/>
</dbReference>
<dbReference type="AlphaFoldDB" id="A0ABD1G397"/>